<dbReference type="SFLD" id="SFLDG00002">
    <property type="entry name" value="C1.7:_P-type_atpase_like"/>
    <property type="match status" value="1"/>
</dbReference>
<keyword evidence="9 19" id="KW-0547">Nucleotide-binding</keyword>
<evidence type="ECO:0000256" key="18">
    <source>
        <dbReference type="ARBA" id="ARBA00049289"/>
    </source>
</evidence>
<feature type="transmembrane region" description="Helical" evidence="19">
    <location>
        <begin position="118"/>
        <end position="142"/>
    </location>
</feature>
<evidence type="ECO:0000313" key="22">
    <source>
        <dbReference type="Proteomes" id="UP000177740"/>
    </source>
</evidence>
<feature type="transmembrane region" description="Helical" evidence="19">
    <location>
        <begin position="721"/>
        <end position="743"/>
    </location>
</feature>
<keyword evidence="13" id="KW-1278">Translocase</keyword>
<keyword evidence="6" id="KW-0597">Phosphoprotein</keyword>
<evidence type="ECO:0000256" key="9">
    <source>
        <dbReference type="ARBA" id="ARBA00022741"/>
    </source>
</evidence>
<dbReference type="GO" id="GO:0055070">
    <property type="term" value="P:copper ion homeostasis"/>
    <property type="evidence" value="ECO:0007669"/>
    <property type="project" value="TreeGrafter"/>
</dbReference>
<dbReference type="STRING" id="1801677.A2365_01865"/>
<comment type="catalytic activity">
    <reaction evidence="18">
        <text>Cu(+)(in) + ATP + H2O = Cu(+)(out) + ADP + phosphate + H(+)</text>
        <dbReference type="Rhea" id="RHEA:25792"/>
        <dbReference type="ChEBI" id="CHEBI:15377"/>
        <dbReference type="ChEBI" id="CHEBI:15378"/>
        <dbReference type="ChEBI" id="CHEBI:30616"/>
        <dbReference type="ChEBI" id="CHEBI:43474"/>
        <dbReference type="ChEBI" id="CHEBI:49552"/>
        <dbReference type="ChEBI" id="CHEBI:456216"/>
        <dbReference type="EC" id="7.2.2.8"/>
    </reaction>
</comment>
<gene>
    <name evidence="21" type="ORF">A2365_01865</name>
</gene>
<dbReference type="NCBIfam" id="TIGR01494">
    <property type="entry name" value="ATPase_P-type"/>
    <property type="match status" value="1"/>
</dbReference>
<dbReference type="SUPFAM" id="SSF56784">
    <property type="entry name" value="HAD-like"/>
    <property type="match status" value="1"/>
</dbReference>
<dbReference type="InterPro" id="IPR018303">
    <property type="entry name" value="ATPase_P-typ_P_site"/>
</dbReference>
<feature type="transmembrane region" description="Helical" evidence="19">
    <location>
        <begin position="351"/>
        <end position="371"/>
    </location>
</feature>
<dbReference type="EC" id="7.2.2.8" evidence="3"/>
<dbReference type="PRINTS" id="PR00943">
    <property type="entry name" value="CUATPASE"/>
</dbReference>
<dbReference type="InterPro" id="IPR036163">
    <property type="entry name" value="HMA_dom_sf"/>
</dbReference>
<dbReference type="GO" id="GO:0005507">
    <property type="term" value="F:copper ion binding"/>
    <property type="evidence" value="ECO:0007669"/>
    <property type="project" value="TreeGrafter"/>
</dbReference>
<evidence type="ECO:0000256" key="6">
    <source>
        <dbReference type="ARBA" id="ARBA00022553"/>
    </source>
</evidence>
<dbReference type="PANTHER" id="PTHR43520:SF8">
    <property type="entry name" value="P-TYPE CU(+) TRANSPORTER"/>
    <property type="match status" value="1"/>
</dbReference>
<evidence type="ECO:0000256" key="1">
    <source>
        <dbReference type="ARBA" id="ARBA00004651"/>
    </source>
</evidence>
<evidence type="ECO:0000256" key="17">
    <source>
        <dbReference type="ARBA" id="ARBA00023136"/>
    </source>
</evidence>
<dbReference type="Gene3D" id="3.40.50.1000">
    <property type="entry name" value="HAD superfamily/HAD-like"/>
    <property type="match status" value="1"/>
</dbReference>
<keyword evidence="10" id="KW-0187">Copper transport</keyword>
<keyword evidence="14 19" id="KW-1133">Transmembrane helix</keyword>
<organism evidence="21 22">
    <name type="scientific">Candidatus Nealsonbacteria bacterium RIFOXYB1_FULL_40_15</name>
    <dbReference type="NCBI Taxonomy" id="1801677"/>
    <lineage>
        <taxon>Bacteria</taxon>
        <taxon>Candidatus Nealsoniibacteriota</taxon>
    </lineage>
</organism>
<keyword evidence="17 19" id="KW-0472">Membrane</keyword>
<comment type="similarity">
    <text evidence="2 19">Belongs to the cation transport ATPase (P-type) (TC 3.A.3) family. Type IB subfamily.</text>
</comment>
<dbReference type="InterPro" id="IPR017969">
    <property type="entry name" value="Heavy-metal-associated_CS"/>
</dbReference>
<dbReference type="SFLD" id="SFLDF00027">
    <property type="entry name" value="p-type_atpase"/>
    <property type="match status" value="1"/>
</dbReference>
<dbReference type="FunFam" id="3.30.70.100:FF:000005">
    <property type="entry name" value="Copper-exporting P-type ATPase A"/>
    <property type="match status" value="1"/>
</dbReference>
<keyword evidence="11 19" id="KW-0067">ATP-binding</keyword>
<evidence type="ECO:0000259" key="20">
    <source>
        <dbReference type="PROSITE" id="PS50846"/>
    </source>
</evidence>
<dbReference type="GO" id="GO:0043682">
    <property type="term" value="F:P-type divalent copper transporter activity"/>
    <property type="evidence" value="ECO:0007669"/>
    <property type="project" value="TreeGrafter"/>
</dbReference>
<dbReference type="GO" id="GO:0005886">
    <property type="term" value="C:plasma membrane"/>
    <property type="evidence" value="ECO:0007669"/>
    <property type="project" value="UniProtKB-SubCell"/>
</dbReference>
<evidence type="ECO:0000256" key="15">
    <source>
        <dbReference type="ARBA" id="ARBA00023008"/>
    </source>
</evidence>
<dbReference type="PROSITE" id="PS01047">
    <property type="entry name" value="HMA_1"/>
    <property type="match status" value="1"/>
</dbReference>
<dbReference type="InterPro" id="IPR023214">
    <property type="entry name" value="HAD_sf"/>
</dbReference>
<dbReference type="FunFam" id="3.40.50.1000:FF:000144">
    <property type="entry name" value="copper-transporting ATPase 1 isoform X2"/>
    <property type="match status" value="1"/>
</dbReference>
<evidence type="ECO:0000256" key="16">
    <source>
        <dbReference type="ARBA" id="ARBA00023065"/>
    </source>
</evidence>
<dbReference type="Pfam" id="PF00702">
    <property type="entry name" value="Hydrolase"/>
    <property type="match status" value="1"/>
</dbReference>
<feature type="transmembrane region" description="Helical" evidence="19">
    <location>
        <begin position="750"/>
        <end position="768"/>
    </location>
</feature>
<keyword evidence="8 19" id="KW-0479">Metal-binding</keyword>
<keyword evidence="16" id="KW-0406">Ion transport</keyword>
<dbReference type="CDD" id="cd02094">
    <property type="entry name" value="P-type_ATPase_Cu-like"/>
    <property type="match status" value="1"/>
</dbReference>
<comment type="caution">
    <text evidence="21">The sequence shown here is derived from an EMBL/GenBank/DDBJ whole genome shotgun (WGS) entry which is preliminary data.</text>
</comment>
<dbReference type="PRINTS" id="PR00119">
    <property type="entry name" value="CATATPASE"/>
</dbReference>
<dbReference type="InterPro" id="IPR036412">
    <property type="entry name" value="HAD-like_sf"/>
</dbReference>
<dbReference type="PROSITE" id="PS00154">
    <property type="entry name" value="ATPASE_E1_E2"/>
    <property type="match status" value="1"/>
</dbReference>
<dbReference type="Gene3D" id="3.30.70.100">
    <property type="match status" value="1"/>
</dbReference>
<dbReference type="Gene3D" id="3.40.1110.10">
    <property type="entry name" value="Calcium-transporting ATPase, cytoplasmic domain N"/>
    <property type="match status" value="1"/>
</dbReference>
<dbReference type="FunFam" id="2.70.150.10:FF:000002">
    <property type="entry name" value="Copper-transporting ATPase 1, putative"/>
    <property type="match status" value="1"/>
</dbReference>
<dbReference type="InterPro" id="IPR044492">
    <property type="entry name" value="P_typ_ATPase_HD_dom"/>
</dbReference>
<dbReference type="InterPro" id="IPR008250">
    <property type="entry name" value="ATPase_P-typ_transduc_dom_A_sf"/>
</dbReference>
<dbReference type="GO" id="GO:0016887">
    <property type="term" value="F:ATP hydrolysis activity"/>
    <property type="evidence" value="ECO:0007669"/>
    <property type="project" value="InterPro"/>
</dbReference>
<feature type="transmembrane region" description="Helical" evidence="19">
    <location>
        <begin position="692"/>
        <end position="715"/>
    </location>
</feature>
<dbReference type="Pfam" id="PF00403">
    <property type="entry name" value="HMA"/>
    <property type="match status" value="1"/>
</dbReference>
<accession>A0A1G2EP73</accession>
<keyword evidence="5 19" id="KW-1003">Cell membrane</keyword>
<feature type="transmembrane region" description="Helical" evidence="19">
    <location>
        <begin position="196"/>
        <end position="214"/>
    </location>
</feature>
<evidence type="ECO:0000256" key="8">
    <source>
        <dbReference type="ARBA" id="ARBA00022723"/>
    </source>
</evidence>
<feature type="transmembrane region" description="Helical" evidence="19">
    <location>
        <begin position="377"/>
        <end position="398"/>
    </location>
</feature>
<keyword evidence="4" id="KW-0813">Transport</keyword>
<dbReference type="Gene3D" id="2.70.150.10">
    <property type="entry name" value="Calcium-transporting ATPase, cytoplasmic transduction domain A"/>
    <property type="match status" value="1"/>
</dbReference>
<dbReference type="SUPFAM" id="SSF81653">
    <property type="entry name" value="Calcium ATPase, transduction domain A"/>
    <property type="match status" value="1"/>
</dbReference>
<evidence type="ECO:0000256" key="10">
    <source>
        <dbReference type="ARBA" id="ARBA00022796"/>
    </source>
</evidence>
<dbReference type="InterPro" id="IPR059000">
    <property type="entry name" value="ATPase_P-type_domA"/>
</dbReference>
<dbReference type="SUPFAM" id="SSF55008">
    <property type="entry name" value="HMA, heavy metal-associated domain"/>
    <property type="match status" value="1"/>
</dbReference>
<dbReference type="CDD" id="cd00371">
    <property type="entry name" value="HMA"/>
    <property type="match status" value="1"/>
</dbReference>
<dbReference type="EMBL" id="MHMM01000005">
    <property type="protein sequence ID" value="OGZ27593.1"/>
    <property type="molecule type" value="Genomic_DNA"/>
</dbReference>
<dbReference type="Proteomes" id="UP000177740">
    <property type="component" value="Unassembled WGS sequence"/>
</dbReference>
<dbReference type="PANTHER" id="PTHR43520">
    <property type="entry name" value="ATP7, ISOFORM B"/>
    <property type="match status" value="1"/>
</dbReference>
<dbReference type="InterPro" id="IPR027256">
    <property type="entry name" value="P-typ_ATPase_IB"/>
</dbReference>
<protein>
    <recommendedName>
        <fullName evidence="3">P-type Cu(+) transporter</fullName>
        <ecNumber evidence="3">7.2.2.8</ecNumber>
    </recommendedName>
</protein>
<dbReference type="InterPro" id="IPR023299">
    <property type="entry name" value="ATPase_P-typ_cyto_dom_N"/>
</dbReference>
<evidence type="ECO:0000313" key="21">
    <source>
        <dbReference type="EMBL" id="OGZ27593.1"/>
    </source>
</evidence>
<comment type="subcellular location">
    <subcellularLocation>
        <location evidence="1">Cell membrane</location>
        <topology evidence="1">Multi-pass membrane protein</topology>
    </subcellularLocation>
</comment>
<dbReference type="PROSITE" id="PS50846">
    <property type="entry name" value="HMA_2"/>
    <property type="match status" value="1"/>
</dbReference>
<evidence type="ECO:0000256" key="19">
    <source>
        <dbReference type="RuleBase" id="RU362081"/>
    </source>
</evidence>
<keyword evidence="12" id="KW-0460">Magnesium</keyword>
<evidence type="ECO:0000256" key="3">
    <source>
        <dbReference type="ARBA" id="ARBA00012517"/>
    </source>
</evidence>
<evidence type="ECO:0000256" key="14">
    <source>
        <dbReference type="ARBA" id="ARBA00022989"/>
    </source>
</evidence>
<keyword evidence="15" id="KW-0186">Copper</keyword>
<name>A0A1G2EP73_9BACT</name>
<sequence>METVNLTISGMHCASCARLIEKSIKKINGVSKINVNFAAEKAFIVFDEKIVGKDVFIRAIAKAGYSAAEEDKEKDSKKKEAAVSTVFRKFIFSFAISLPMLYFMLFDFFDQLPGKSQLFPYIGIISLLLTLPIQFVIGAGFYKGMWSGIKMKTFNMDSLIAIGTSTAFIYSLVNMAVYFSKTGSLIGINGSKVPDLYFETAAFLITFVLLGKWLEARTKSRASDAIKKLMGLQPKTARVIRMNQAQDIPISEVVQGDTVLARPGEKIPTDGKITKGSSFVDESMITGESMPVGKNVGDNVTGGTVNKTGSFEFSASRVGGETVLSQIIRLIEEAQNSKAPIQNFSDRISSWFVPIVIGIALLTFAIWYFFLGSELSYSLMAFTAVIVIACPCALGLATPTSLMAGTGKGAEYGILIKGGEPLEAACKINTIVFDKTGTITKGKPEVTNICKFGSIEKGEIMKISASLEKQSEHPLAEAIFSYAKEKSIIIEDVNNFNAIPGRGVSGDIKSKKYFLGNRVLVSGFLNLPIDKFSREIEDLEEQGKTVMILADAKDILGAVAVADTIRPSSLKAIKMLKEMGMNIFMITGDNKRTAMAIASETGIENVLAEVLPKDKADEVKKLQRKGFKVAMVGDGVNDAPALAQADLGIAMGSGTDVAMEAGGIVIMKNDISDIPTAFELSKETVGKIKQNLFFALFYNISAIPIAARAFAFWGVVLKPELAGLAMALSSVSVVVNSLFLRLFRPGRKNYVSLIAPVIMLIIFALLFIEFARFSSRAM</sequence>
<dbReference type="InterPro" id="IPR006121">
    <property type="entry name" value="HMA_dom"/>
</dbReference>
<feature type="transmembrane region" description="Helical" evidence="19">
    <location>
        <begin position="154"/>
        <end position="176"/>
    </location>
</feature>
<dbReference type="InterPro" id="IPR023298">
    <property type="entry name" value="ATPase_P-typ_TM_dom_sf"/>
</dbReference>
<keyword evidence="7 19" id="KW-0812">Transmembrane</keyword>
<proteinExistence type="inferred from homology"/>
<evidence type="ECO:0000256" key="12">
    <source>
        <dbReference type="ARBA" id="ARBA00022842"/>
    </source>
</evidence>
<evidence type="ECO:0000256" key="2">
    <source>
        <dbReference type="ARBA" id="ARBA00006024"/>
    </source>
</evidence>
<feature type="transmembrane region" description="Helical" evidence="19">
    <location>
        <begin position="86"/>
        <end position="106"/>
    </location>
</feature>
<dbReference type="GO" id="GO:0005524">
    <property type="term" value="F:ATP binding"/>
    <property type="evidence" value="ECO:0007669"/>
    <property type="project" value="UniProtKB-UniRule"/>
</dbReference>
<dbReference type="SUPFAM" id="SSF81665">
    <property type="entry name" value="Calcium ATPase, transmembrane domain M"/>
    <property type="match status" value="1"/>
</dbReference>
<evidence type="ECO:0000256" key="13">
    <source>
        <dbReference type="ARBA" id="ARBA00022967"/>
    </source>
</evidence>
<evidence type="ECO:0000256" key="4">
    <source>
        <dbReference type="ARBA" id="ARBA00022448"/>
    </source>
</evidence>
<evidence type="ECO:0000256" key="7">
    <source>
        <dbReference type="ARBA" id="ARBA00022692"/>
    </source>
</evidence>
<evidence type="ECO:0000256" key="5">
    <source>
        <dbReference type="ARBA" id="ARBA00022475"/>
    </source>
</evidence>
<dbReference type="NCBIfam" id="TIGR01525">
    <property type="entry name" value="ATPase-IB_hvy"/>
    <property type="match status" value="1"/>
</dbReference>
<feature type="domain" description="HMA" evidence="20">
    <location>
        <begin position="2"/>
        <end position="68"/>
    </location>
</feature>
<dbReference type="InterPro" id="IPR001757">
    <property type="entry name" value="P_typ_ATPase"/>
</dbReference>
<dbReference type="Pfam" id="PF00122">
    <property type="entry name" value="E1-E2_ATPase"/>
    <property type="match status" value="1"/>
</dbReference>
<dbReference type="GO" id="GO:0140581">
    <property type="term" value="F:P-type monovalent copper transporter activity"/>
    <property type="evidence" value="ECO:0007669"/>
    <property type="project" value="UniProtKB-EC"/>
</dbReference>
<dbReference type="AlphaFoldDB" id="A0A1G2EP73"/>
<dbReference type="NCBIfam" id="TIGR01511">
    <property type="entry name" value="ATPase-IB1_Cu"/>
    <property type="match status" value="1"/>
</dbReference>
<evidence type="ECO:0000256" key="11">
    <source>
        <dbReference type="ARBA" id="ARBA00022840"/>
    </source>
</evidence>
<dbReference type="SFLD" id="SFLDS00003">
    <property type="entry name" value="Haloacid_Dehalogenase"/>
    <property type="match status" value="1"/>
</dbReference>
<reference evidence="21 22" key="1">
    <citation type="journal article" date="2016" name="Nat. Commun.">
        <title>Thousands of microbial genomes shed light on interconnected biogeochemical processes in an aquifer system.</title>
        <authorList>
            <person name="Anantharaman K."/>
            <person name="Brown C.T."/>
            <person name="Hug L.A."/>
            <person name="Sharon I."/>
            <person name="Castelle C.J."/>
            <person name="Probst A.J."/>
            <person name="Thomas B.C."/>
            <person name="Singh A."/>
            <person name="Wilkins M.J."/>
            <person name="Karaoz U."/>
            <person name="Brodie E.L."/>
            <person name="Williams K.H."/>
            <person name="Hubbard S.S."/>
            <person name="Banfield J.F."/>
        </authorList>
    </citation>
    <scope>NUCLEOTIDE SEQUENCE [LARGE SCALE GENOMIC DNA]</scope>
</reference>